<gene>
    <name evidence="1" type="ORF">GIB67_003208</name>
</gene>
<accession>A0A7J7LGS6</accession>
<dbReference type="AlphaFoldDB" id="A0A7J7LGS6"/>
<comment type="caution">
    <text evidence="1">The sequence shown here is derived from an EMBL/GenBank/DDBJ whole genome shotgun (WGS) entry which is preliminary data.</text>
</comment>
<evidence type="ECO:0000313" key="2">
    <source>
        <dbReference type="Proteomes" id="UP000541444"/>
    </source>
</evidence>
<organism evidence="1 2">
    <name type="scientific">Kingdonia uniflora</name>
    <dbReference type="NCBI Taxonomy" id="39325"/>
    <lineage>
        <taxon>Eukaryota</taxon>
        <taxon>Viridiplantae</taxon>
        <taxon>Streptophyta</taxon>
        <taxon>Embryophyta</taxon>
        <taxon>Tracheophyta</taxon>
        <taxon>Spermatophyta</taxon>
        <taxon>Magnoliopsida</taxon>
        <taxon>Ranunculales</taxon>
        <taxon>Circaeasteraceae</taxon>
        <taxon>Kingdonia</taxon>
    </lineage>
</organism>
<name>A0A7J7LGS6_9MAGN</name>
<protein>
    <submittedName>
        <fullName evidence="1">Uncharacterized protein</fullName>
    </submittedName>
</protein>
<dbReference type="EMBL" id="JACGCM010002285">
    <property type="protein sequence ID" value="KAF6141837.1"/>
    <property type="molecule type" value="Genomic_DNA"/>
</dbReference>
<sequence>MQKPWSLFVKMEELTFPGPRRRSYRTAWFYYSSLNIYINYAPRSANSVAHLIASRPTGDSTSWTRYGSPP</sequence>
<dbReference type="OrthoDB" id="1906820at2759"/>
<reference evidence="1 2" key="1">
    <citation type="journal article" date="2020" name="IScience">
        <title>Genome Sequencing of the Endangered Kingdonia uniflora (Circaeasteraceae, Ranunculales) Reveals Potential Mechanisms of Evolutionary Specialization.</title>
        <authorList>
            <person name="Sun Y."/>
            <person name="Deng T."/>
            <person name="Zhang A."/>
            <person name="Moore M.J."/>
            <person name="Landis J.B."/>
            <person name="Lin N."/>
            <person name="Zhang H."/>
            <person name="Zhang X."/>
            <person name="Huang J."/>
            <person name="Zhang X."/>
            <person name="Sun H."/>
            <person name="Wang H."/>
        </authorList>
    </citation>
    <scope>NUCLEOTIDE SEQUENCE [LARGE SCALE GENOMIC DNA]</scope>
    <source>
        <strain evidence="1">TB1705</strain>
        <tissue evidence="1">Leaf</tissue>
    </source>
</reference>
<keyword evidence="2" id="KW-1185">Reference proteome</keyword>
<proteinExistence type="predicted"/>
<dbReference type="Proteomes" id="UP000541444">
    <property type="component" value="Unassembled WGS sequence"/>
</dbReference>
<evidence type="ECO:0000313" key="1">
    <source>
        <dbReference type="EMBL" id="KAF6141837.1"/>
    </source>
</evidence>